<dbReference type="KEGG" id="aqu:109584729"/>
<keyword evidence="1" id="KW-0472">Membrane</keyword>
<feature type="transmembrane region" description="Helical" evidence="1">
    <location>
        <begin position="171"/>
        <end position="190"/>
    </location>
</feature>
<keyword evidence="1" id="KW-1133">Transmembrane helix</keyword>
<dbReference type="EnsemblMetazoa" id="Aqu2.1.22670_001">
    <property type="protein sequence ID" value="Aqu2.1.22670_001"/>
    <property type="gene ID" value="Aqu2.1.22670"/>
</dbReference>
<sequence length="239" mass="26734">MISENPDSIELKQKDGYREKGDDCILNVAALSETRSNMESSKTNPVEQKKEKAKEYFWRFVAGILRLTSILIFSIIVLTVYKDPNSLYWLVMAVLTNMYIIIASFLEVLVPDLLFWIFALILDTVIVLNSVNTIFSFPLFLCAVLLLLLMKKEFYSATNVIHITNEDGAVFLVYVVLWALGILICITNAARFDAAKTDSIGIGPGISVISMAILAFVIALRIFKTCKEGRNESVSTSVI</sequence>
<feature type="transmembrane region" description="Helical" evidence="1">
    <location>
        <begin position="134"/>
        <end position="150"/>
    </location>
</feature>
<organism evidence="2">
    <name type="scientific">Amphimedon queenslandica</name>
    <name type="common">Sponge</name>
    <dbReference type="NCBI Taxonomy" id="400682"/>
    <lineage>
        <taxon>Eukaryota</taxon>
        <taxon>Metazoa</taxon>
        <taxon>Porifera</taxon>
        <taxon>Demospongiae</taxon>
        <taxon>Heteroscleromorpha</taxon>
        <taxon>Haplosclerida</taxon>
        <taxon>Niphatidae</taxon>
        <taxon>Amphimedon</taxon>
    </lineage>
</organism>
<dbReference type="EnsemblMetazoa" id="XM_020000558.1">
    <property type="protein sequence ID" value="XP_019856117.1"/>
    <property type="gene ID" value="LOC109584729"/>
</dbReference>
<name>A0A1X7U4K2_AMPQE</name>
<feature type="transmembrane region" description="Helical" evidence="1">
    <location>
        <begin position="87"/>
        <end position="106"/>
    </location>
</feature>
<dbReference type="AlphaFoldDB" id="A0A1X7U4K2"/>
<evidence type="ECO:0000256" key="1">
    <source>
        <dbReference type="SAM" id="Phobius"/>
    </source>
</evidence>
<evidence type="ECO:0000313" key="3">
    <source>
        <dbReference type="Proteomes" id="UP000007879"/>
    </source>
</evidence>
<feature type="transmembrane region" description="Helical" evidence="1">
    <location>
        <begin position="202"/>
        <end position="223"/>
    </location>
</feature>
<reference evidence="2" key="2">
    <citation type="submission" date="2017-05" db="UniProtKB">
        <authorList>
            <consortium name="EnsemblMetazoa"/>
        </authorList>
    </citation>
    <scope>IDENTIFICATION</scope>
</reference>
<dbReference type="InParanoid" id="A0A1X7U4K2"/>
<keyword evidence="3" id="KW-1185">Reference proteome</keyword>
<reference evidence="3" key="1">
    <citation type="journal article" date="2010" name="Nature">
        <title>The Amphimedon queenslandica genome and the evolution of animal complexity.</title>
        <authorList>
            <person name="Srivastava M."/>
            <person name="Simakov O."/>
            <person name="Chapman J."/>
            <person name="Fahey B."/>
            <person name="Gauthier M.E."/>
            <person name="Mitros T."/>
            <person name="Richards G.S."/>
            <person name="Conaco C."/>
            <person name="Dacre M."/>
            <person name="Hellsten U."/>
            <person name="Larroux C."/>
            <person name="Putnam N.H."/>
            <person name="Stanke M."/>
            <person name="Adamska M."/>
            <person name="Darling A."/>
            <person name="Degnan S.M."/>
            <person name="Oakley T.H."/>
            <person name="Plachetzki D.C."/>
            <person name="Zhai Y."/>
            <person name="Adamski M."/>
            <person name="Calcino A."/>
            <person name="Cummins S.F."/>
            <person name="Goodstein D.M."/>
            <person name="Harris C."/>
            <person name="Jackson D.J."/>
            <person name="Leys S.P."/>
            <person name="Shu S."/>
            <person name="Woodcroft B.J."/>
            <person name="Vervoort M."/>
            <person name="Kosik K.S."/>
            <person name="Manning G."/>
            <person name="Degnan B.M."/>
            <person name="Rokhsar D.S."/>
        </authorList>
    </citation>
    <scope>NUCLEOTIDE SEQUENCE [LARGE SCALE GENOMIC DNA]</scope>
</reference>
<keyword evidence="1" id="KW-0812">Transmembrane</keyword>
<accession>A0A1X7U4K2</accession>
<protein>
    <submittedName>
        <fullName evidence="2">Uncharacterized protein</fullName>
    </submittedName>
</protein>
<evidence type="ECO:0000313" key="2">
    <source>
        <dbReference type="EnsemblMetazoa" id="Aqu2.1.22670_001"/>
    </source>
</evidence>
<dbReference type="Proteomes" id="UP000007879">
    <property type="component" value="Unassembled WGS sequence"/>
</dbReference>
<proteinExistence type="predicted"/>
<feature type="transmembrane region" description="Helical" evidence="1">
    <location>
        <begin position="56"/>
        <end position="81"/>
    </location>
</feature>
<gene>
    <name evidence="2" type="primary">109584729</name>
</gene>